<evidence type="ECO:0000256" key="2">
    <source>
        <dbReference type="ARBA" id="ARBA00022448"/>
    </source>
</evidence>
<dbReference type="EMBL" id="VSSQ01015085">
    <property type="protein sequence ID" value="MPM55043.1"/>
    <property type="molecule type" value="Genomic_DNA"/>
</dbReference>
<dbReference type="Gene3D" id="3.40.50.300">
    <property type="entry name" value="P-loop containing nucleotide triphosphate hydrolases"/>
    <property type="match status" value="1"/>
</dbReference>
<dbReference type="SUPFAM" id="SSF52540">
    <property type="entry name" value="P-loop containing nucleoside triphosphate hydrolases"/>
    <property type="match status" value="1"/>
</dbReference>
<evidence type="ECO:0000256" key="5">
    <source>
        <dbReference type="ARBA" id="ARBA00023136"/>
    </source>
</evidence>
<protein>
    <recommendedName>
        <fullName evidence="6">ATPase AAA-type core domain-containing protein</fullName>
    </recommendedName>
</protein>
<keyword evidence="2" id="KW-0813">Transport</keyword>
<dbReference type="InterPro" id="IPR027417">
    <property type="entry name" value="P-loop_NTPase"/>
</dbReference>
<name>A0A645AVW6_9ZZZZ</name>
<dbReference type="GO" id="GO:0005886">
    <property type="term" value="C:plasma membrane"/>
    <property type="evidence" value="ECO:0007669"/>
    <property type="project" value="UniProtKB-SubCell"/>
</dbReference>
<evidence type="ECO:0000256" key="3">
    <source>
        <dbReference type="ARBA" id="ARBA00022475"/>
    </source>
</evidence>
<proteinExistence type="predicted"/>
<dbReference type="GO" id="GO:0005524">
    <property type="term" value="F:ATP binding"/>
    <property type="evidence" value="ECO:0007669"/>
    <property type="project" value="InterPro"/>
</dbReference>
<dbReference type="GO" id="GO:0016887">
    <property type="term" value="F:ATP hydrolysis activity"/>
    <property type="evidence" value="ECO:0007669"/>
    <property type="project" value="InterPro"/>
</dbReference>
<dbReference type="PANTHER" id="PTHR42771:SF2">
    <property type="entry name" value="IRON(3+)-HYDROXAMATE IMPORT ATP-BINDING PROTEIN FHUC"/>
    <property type="match status" value="1"/>
</dbReference>
<evidence type="ECO:0000256" key="4">
    <source>
        <dbReference type="ARBA" id="ARBA00023065"/>
    </source>
</evidence>
<organism evidence="7">
    <name type="scientific">bioreactor metagenome</name>
    <dbReference type="NCBI Taxonomy" id="1076179"/>
    <lineage>
        <taxon>unclassified sequences</taxon>
        <taxon>metagenomes</taxon>
        <taxon>ecological metagenomes</taxon>
    </lineage>
</organism>
<dbReference type="CDD" id="cd00267">
    <property type="entry name" value="ABC_ATPase"/>
    <property type="match status" value="1"/>
</dbReference>
<gene>
    <name evidence="7" type="ORF">SDC9_101828</name>
</gene>
<dbReference type="InterPro" id="IPR051535">
    <property type="entry name" value="Siderophore_ABC-ATPase"/>
</dbReference>
<evidence type="ECO:0000313" key="7">
    <source>
        <dbReference type="EMBL" id="MPM55043.1"/>
    </source>
</evidence>
<feature type="domain" description="ATPase AAA-type core" evidence="6">
    <location>
        <begin position="121"/>
        <end position="172"/>
    </location>
</feature>
<dbReference type="AlphaFoldDB" id="A0A645AVW6"/>
<dbReference type="GO" id="GO:0006811">
    <property type="term" value="P:monoatomic ion transport"/>
    <property type="evidence" value="ECO:0007669"/>
    <property type="project" value="UniProtKB-KW"/>
</dbReference>
<keyword evidence="3" id="KW-1003">Cell membrane</keyword>
<reference evidence="7" key="1">
    <citation type="submission" date="2019-08" db="EMBL/GenBank/DDBJ databases">
        <authorList>
            <person name="Kucharzyk K."/>
            <person name="Murdoch R.W."/>
            <person name="Higgins S."/>
            <person name="Loffler F."/>
        </authorList>
    </citation>
    <scope>NUCLEOTIDE SEQUENCE</scope>
</reference>
<dbReference type="Pfam" id="PF13304">
    <property type="entry name" value="AAA_21"/>
    <property type="match status" value="1"/>
</dbReference>
<keyword evidence="5" id="KW-0472">Membrane</keyword>
<comment type="subcellular location">
    <subcellularLocation>
        <location evidence="1">Cell membrane</location>
        <topology evidence="1">Peripheral membrane protein</topology>
    </subcellularLocation>
</comment>
<accession>A0A645AVW6</accession>
<dbReference type="PANTHER" id="PTHR42771">
    <property type="entry name" value="IRON(3+)-HYDROXAMATE IMPORT ATP-BINDING PROTEIN FHUC"/>
    <property type="match status" value="1"/>
</dbReference>
<comment type="caution">
    <text evidence="7">The sequence shown here is derived from an EMBL/GenBank/DDBJ whole genome shotgun (WGS) entry which is preliminary data.</text>
</comment>
<evidence type="ECO:0000256" key="1">
    <source>
        <dbReference type="ARBA" id="ARBA00004202"/>
    </source>
</evidence>
<sequence>MELISALTNAVRIGDERANRKAKEQFSQAVRAFRPEFTHKPKRSFFFLAEDFTRYIDAREDRMREEAEELRRIEREYDGRSGYAKDLARMPHASGLSAMQNMYSGELGAQSHGEGYIDFFGSRLQPNGLYLMDEPEGALSYYNQYVLMNMIADAVKRDCQFILSTHSPVLLAYPGATLYAFDNGSLAETSFGRLENVSFLRDFLADPQRYLRRLGEDDEEE</sequence>
<evidence type="ECO:0000259" key="6">
    <source>
        <dbReference type="Pfam" id="PF13304"/>
    </source>
</evidence>
<keyword evidence="4" id="KW-0406">Ion transport</keyword>
<dbReference type="InterPro" id="IPR003959">
    <property type="entry name" value="ATPase_AAA_core"/>
</dbReference>